<name>A0A8J3MTY7_9CHLR</name>
<dbReference type="RefSeq" id="WP_220197878.1">
    <property type="nucleotide sequence ID" value="NZ_BNJF01000004.1"/>
</dbReference>
<proteinExistence type="predicted"/>
<protein>
    <submittedName>
        <fullName evidence="1">Uncharacterized protein</fullName>
    </submittedName>
</protein>
<comment type="caution">
    <text evidence="1">The sequence shown here is derived from an EMBL/GenBank/DDBJ whole genome shotgun (WGS) entry which is preliminary data.</text>
</comment>
<organism evidence="1 2">
    <name type="scientific">Ktedonospora formicarum</name>
    <dbReference type="NCBI Taxonomy" id="2778364"/>
    <lineage>
        <taxon>Bacteria</taxon>
        <taxon>Bacillati</taxon>
        <taxon>Chloroflexota</taxon>
        <taxon>Ktedonobacteria</taxon>
        <taxon>Ktedonobacterales</taxon>
        <taxon>Ktedonobacteraceae</taxon>
        <taxon>Ktedonospora</taxon>
    </lineage>
</organism>
<evidence type="ECO:0000313" key="1">
    <source>
        <dbReference type="EMBL" id="GHO48702.1"/>
    </source>
</evidence>
<sequence>MSKAEGDHTLTVDLSKKDALNAFFDPILTEVVFKLRLYGGSQDLGLQVLLEVDGDLLEPKVARFQQVPMSNFVVARDEIRTRIMMQAEALRVLAVKQGAKGWQRVRLTVIVIQ</sequence>
<reference evidence="1" key="1">
    <citation type="submission" date="2020-10" db="EMBL/GenBank/DDBJ databases">
        <title>Taxonomic study of unclassified bacteria belonging to the class Ktedonobacteria.</title>
        <authorList>
            <person name="Yabe S."/>
            <person name="Wang C.M."/>
            <person name="Zheng Y."/>
            <person name="Sakai Y."/>
            <person name="Cavaletti L."/>
            <person name="Monciardini P."/>
            <person name="Donadio S."/>
        </authorList>
    </citation>
    <scope>NUCLEOTIDE SEQUENCE</scope>
    <source>
        <strain evidence="1">SOSP1-1</strain>
    </source>
</reference>
<accession>A0A8J3MTY7</accession>
<gene>
    <name evidence="1" type="ORF">KSX_68650</name>
</gene>
<dbReference type="EMBL" id="BNJF01000004">
    <property type="protein sequence ID" value="GHO48702.1"/>
    <property type="molecule type" value="Genomic_DNA"/>
</dbReference>
<dbReference type="AlphaFoldDB" id="A0A8J3MTY7"/>
<evidence type="ECO:0000313" key="2">
    <source>
        <dbReference type="Proteomes" id="UP000612362"/>
    </source>
</evidence>
<keyword evidence="2" id="KW-1185">Reference proteome</keyword>
<dbReference type="Proteomes" id="UP000612362">
    <property type="component" value="Unassembled WGS sequence"/>
</dbReference>